<feature type="compositionally biased region" description="Basic and acidic residues" evidence="1">
    <location>
        <begin position="63"/>
        <end position="72"/>
    </location>
</feature>
<evidence type="ECO:0000313" key="3">
    <source>
        <dbReference type="Ensembl" id="ENSAOWP00000026620.1"/>
    </source>
</evidence>
<sequence>MAQAEVLWAAAWLMLLGAAVGVCVRCQLSATKREKQQSGRRSQLENQQRFEVIRSRSTLATTRRLEQTKEPENLPVTRKTNEELSTARRIGSGSRAESRYQNFLKEDCLQGDATYVDPISFDYYNCVKFLTPPNEKEEESSSYQNVIVGASHSSDLVTDDTGDYENSTTIHIWKLKQVEESQDDEPDYVNTDPASGLAPLSKQSTSRKI</sequence>
<dbReference type="GO" id="GO:0019722">
    <property type="term" value="P:calcium-mediated signaling"/>
    <property type="evidence" value="ECO:0007669"/>
    <property type="project" value="TreeGrafter"/>
</dbReference>
<evidence type="ECO:0000256" key="1">
    <source>
        <dbReference type="SAM" id="MobiDB-lite"/>
    </source>
</evidence>
<reference evidence="3" key="1">
    <citation type="submission" date="2025-08" db="UniProtKB">
        <authorList>
            <consortium name="Ensembl"/>
        </authorList>
    </citation>
    <scope>IDENTIFICATION</scope>
</reference>
<dbReference type="GO" id="GO:0050853">
    <property type="term" value="P:B cell receptor signaling pathway"/>
    <property type="evidence" value="ECO:0007669"/>
    <property type="project" value="TreeGrafter"/>
</dbReference>
<dbReference type="GO" id="GO:0042113">
    <property type="term" value="P:B cell activation"/>
    <property type="evidence" value="ECO:0007669"/>
    <property type="project" value="InterPro"/>
</dbReference>
<reference evidence="3" key="2">
    <citation type="submission" date="2025-09" db="UniProtKB">
        <authorList>
            <consortium name="Ensembl"/>
        </authorList>
    </citation>
    <scope>IDENTIFICATION</scope>
</reference>
<keyword evidence="4" id="KW-1185">Reference proteome</keyword>
<protein>
    <submittedName>
        <fullName evidence="3">Linker for activation of T cells family member 2</fullName>
    </submittedName>
</protein>
<feature type="region of interest" description="Disordered" evidence="1">
    <location>
        <begin position="63"/>
        <end position="93"/>
    </location>
</feature>
<feature type="signal peptide" evidence="2">
    <location>
        <begin position="1"/>
        <end position="21"/>
    </location>
</feature>
<proteinExistence type="predicted"/>
<evidence type="ECO:0000256" key="2">
    <source>
        <dbReference type="SAM" id="SignalP"/>
    </source>
</evidence>
<accession>A0A8B9QIS8</accession>
<keyword evidence="2" id="KW-0732">Signal</keyword>
<dbReference type="Ensembl" id="ENSAOWT00000030161.1">
    <property type="protein sequence ID" value="ENSAOWP00000026620.1"/>
    <property type="gene ID" value="ENSAOWG00000017950.1"/>
</dbReference>
<organism evidence="3 4">
    <name type="scientific">Apteryx owenii</name>
    <name type="common">Little spotted kiwi</name>
    <dbReference type="NCBI Taxonomy" id="8824"/>
    <lineage>
        <taxon>Eukaryota</taxon>
        <taxon>Metazoa</taxon>
        <taxon>Chordata</taxon>
        <taxon>Craniata</taxon>
        <taxon>Vertebrata</taxon>
        <taxon>Euteleostomi</taxon>
        <taxon>Archelosauria</taxon>
        <taxon>Archosauria</taxon>
        <taxon>Dinosauria</taxon>
        <taxon>Saurischia</taxon>
        <taxon>Theropoda</taxon>
        <taxon>Coelurosauria</taxon>
        <taxon>Aves</taxon>
        <taxon>Palaeognathae</taxon>
        <taxon>Apterygiformes</taxon>
        <taxon>Apterygidae</taxon>
        <taxon>Apteryx</taxon>
    </lineage>
</organism>
<evidence type="ECO:0000313" key="4">
    <source>
        <dbReference type="Proteomes" id="UP000694424"/>
    </source>
</evidence>
<feature type="region of interest" description="Disordered" evidence="1">
    <location>
        <begin position="181"/>
        <end position="209"/>
    </location>
</feature>
<dbReference type="AlphaFoldDB" id="A0A8B9QIS8"/>
<dbReference type="InterPro" id="IPR031428">
    <property type="entry name" value="LAT2"/>
</dbReference>
<dbReference type="GO" id="GO:0005886">
    <property type="term" value="C:plasma membrane"/>
    <property type="evidence" value="ECO:0007669"/>
    <property type="project" value="TreeGrafter"/>
</dbReference>
<name>A0A8B9QIS8_APTOW</name>
<feature type="chain" id="PRO_5034320071" evidence="2">
    <location>
        <begin position="22"/>
        <end position="209"/>
    </location>
</feature>
<dbReference type="PANTHER" id="PTHR15646">
    <property type="entry name" value="LINKER FOR ACTIVATION OF T-CELLS FAMILY MEMBER 2"/>
    <property type="match status" value="1"/>
</dbReference>
<dbReference type="Proteomes" id="UP000694424">
    <property type="component" value="Unplaced"/>
</dbReference>
<dbReference type="Pfam" id="PF15703">
    <property type="entry name" value="LAT2"/>
    <property type="match status" value="1"/>
</dbReference>
<dbReference type="PANTHER" id="PTHR15646:SF5">
    <property type="entry name" value="LINKER FOR ACTIVATION OF T-CELLS FAMILY MEMBER 2"/>
    <property type="match status" value="1"/>
</dbReference>